<dbReference type="Proteomes" id="UP000004946">
    <property type="component" value="Chromosome"/>
</dbReference>
<name>E6K1D5_PARDN</name>
<dbReference type="InterPro" id="IPR000515">
    <property type="entry name" value="MetI-like"/>
</dbReference>
<dbReference type="GO" id="GO:0005886">
    <property type="term" value="C:plasma membrane"/>
    <property type="evidence" value="ECO:0007669"/>
    <property type="project" value="UniProtKB-SubCell"/>
</dbReference>
<evidence type="ECO:0000256" key="7">
    <source>
        <dbReference type="RuleBase" id="RU363032"/>
    </source>
</evidence>
<dbReference type="CDD" id="cd06261">
    <property type="entry name" value="TM_PBP2"/>
    <property type="match status" value="1"/>
</dbReference>
<dbReference type="KEGG" id="pdo:PSDT_1001"/>
<evidence type="ECO:0000313" key="9">
    <source>
        <dbReference type="EMBL" id="EFT83616.1"/>
    </source>
</evidence>
<dbReference type="Gene3D" id="1.10.3720.10">
    <property type="entry name" value="MetI-like"/>
    <property type="match status" value="1"/>
</dbReference>
<dbReference type="PROSITE" id="PS50928">
    <property type="entry name" value="ABC_TM1"/>
    <property type="match status" value="1"/>
</dbReference>
<organism evidence="9 10">
    <name type="scientific">Parascardovia denticolens DSM 10105 = JCM 12538</name>
    <dbReference type="NCBI Taxonomy" id="864564"/>
    <lineage>
        <taxon>Bacteria</taxon>
        <taxon>Bacillati</taxon>
        <taxon>Actinomycetota</taxon>
        <taxon>Actinomycetes</taxon>
        <taxon>Bifidobacteriales</taxon>
        <taxon>Bifidobacteriaceae</taxon>
        <taxon>Parascardovia</taxon>
    </lineage>
</organism>
<evidence type="ECO:0000256" key="6">
    <source>
        <dbReference type="ARBA" id="ARBA00023136"/>
    </source>
</evidence>
<evidence type="ECO:0000256" key="5">
    <source>
        <dbReference type="ARBA" id="ARBA00022989"/>
    </source>
</evidence>
<dbReference type="EMBL" id="AEON01000001">
    <property type="protein sequence ID" value="EFT83616.1"/>
    <property type="molecule type" value="Genomic_DNA"/>
</dbReference>
<gene>
    <name evidence="9" type="ORF">HMPREF0620_0621</name>
</gene>
<dbReference type="InterPro" id="IPR035906">
    <property type="entry name" value="MetI-like_sf"/>
</dbReference>
<keyword evidence="2 7" id="KW-0813">Transport</keyword>
<feature type="domain" description="ABC transmembrane type-1" evidence="8">
    <location>
        <begin position="88"/>
        <end position="277"/>
    </location>
</feature>
<comment type="caution">
    <text evidence="9">The sequence shown here is derived from an EMBL/GenBank/DDBJ whole genome shotgun (WGS) entry which is preliminary data.</text>
</comment>
<proteinExistence type="inferred from homology"/>
<feature type="transmembrane region" description="Helical" evidence="7">
    <location>
        <begin position="87"/>
        <end position="113"/>
    </location>
</feature>
<dbReference type="PANTHER" id="PTHR43744:SF8">
    <property type="entry name" value="SN-GLYCEROL-3-PHOSPHATE TRANSPORT SYSTEM PERMEASE PROTEIN UGPE"/>
    <property type="match status" value="1"/>
</dbReference>
<sequence>MMTNEIENSKQSRHPVRKVLAKLRNCGPVTIALWVMVIIYSFPIFWLLLSSFKGPDELFALPMSFFPRRWTVSGYIAAWQRIDFARYFMNTAVVAIITTVLTVALSAITGYALAKYDYWWTRAFFIALLLTTMLPTEVIMSPSFIVVHKMGMYNTLAGIIVPSIITATGIFMFRQFFISVDDEMMQAARVDGCSELQIFMHVMLPMSLPTMITLAIFSMEWRWNDYIWPLIILNDPKNFTLQVALRSLVGAEKVDWSVLLPASVISMIPLLILFCIFQKYIVGADLDAGLKG</sequence>
<dbReference type="Pfam" id="PF00528">
    <property type="entry name" value="BPD_transp_1"/>
    <property type="match status" value="1"/>
</dbReference>
<evidence type="ECO:0000256" key="2">
    <source>
        <dbReference type="ARBA" id="ARBA00022448"/>
    </source>
</evidence>
<dbReference type="PANTHER" id="PTHR43744">
    <property type="entry name" value="ABC TRANSPORTER PERMEASE PROTEIN MG189-RELATED-RELATED"/>
    <property type="match status" value="1"/>
</dbReference>
<feature type="transmembrane region" description="Helical" evidence="7">
    <location>
        <begin position="256"/>
        <end position="277"/>
    </location>
</feature>
<keyword evidence="6 7" id="KW-0472">Membrane</keyword>
<dbReference type="GO" id="GO:0055085">
    <property type="term" value="P:transmembrane transport"/>
    <property type="evidence" value="ECO:0007669"/>
    <property type="project" value="InterPro"/>
</dbReference>
<feature type="transmembrane region" description="Helical" evidence="7">
    <location>
        <begin position="125"/>
        <end position="147"/>
    </location>
</feature>
<evidence type="ECO:0000313" key="10">
    <source>
        <dbReference type="Proteomes" id="UP000004946"/>
    </source>
</evidence>
<reference evidence="9 10" key="1">
    <citation type="submission" date="2010-12" db="EMBL/GenBank/DDBJ databases">
        <authorList>
            <person name="Muzny D."/>
            <person name="Qin X."/>
            <person name="Buhay C."/>
            <person name="Dugan-Rocha S."/>
            <person name="Ding Y."/>
            <person name="Chen G."/>
            <person name="Hawes A."/>
            <person name="Holder M."/>
            <person name="Jhangiani S."/>
            <person name="Johnson A."/>
            <person name="Khan Z."/>
            <person name="Li Z."/>
            <person name="Liu W."/>
            <person name="Liu X."/>
            <person name="Perez L."/>
            <person name="Shen H."/>
            <person name="Wang Q."/>
            <person name="Watt J."/>
            <person name="Xi L."/>
            <person name="Xin Y."/>
            <person name="Zhou J."/>
            <person name="Deng J."/>
            <person name="Jiang H."/>
            <person name="Liu Y."/>
            <person name="Qu J."/>
            <person name="Song X.-Z."/>
            <person name="Zhang L."/>
            <person name="Villasana D."/>
            <person name="Johnson A."/>
            <person name="Liu J."/>
            <person name="Liyanage D."/>
            <person name="Lorensuhewa L."/>
            <person name="Robinson T."/>
            <person name="Song A."/>
            <person name="Song B.-B."/>
            <person name="Dinh H."/>
            <person name="Thornton R."/>
            <person name="Coyle M."/>
            <person name="Francisco L."/>
            <person name="Jackson L."/>
            <person name="Javaid M."/>
            <person name="Korchina V."/>
            <person name="Kovar C."/>
            <person name="Mata R."/>
            <person name="Mathew T."/>
            <person name="Ngo R."/>
            <person name="Nguyen L."/>
            <person name="Nguyen N."/>
            <person name="Okwuonu G."/>
            <person name="Ongeri F."/>
            <person name="Pham C."/>
            <person name="Simmons D."/>
            <person name="Wilczek-Boney K."/>
            <person name="Hale W."/>
            <person name="Jakkamsetti A."/>
            <person name="Pham P."/>
            <person name="Ruth R."/>
            <person name="San Lucas F."/>
            <person name="Warren J."/>
            <person name="Zhang J."/>
            <person name="Zhao Z."/>
            <person name="Zhou C."/>
            <person name="Zhu D."/>
            <person name="Lee S."/>
            <person name="Bess C."/>
            <person name="Blankenburg K."/>
            <person name="Forbes L."/>
            <person name="Fu Q."/>
            <person name="Gubbala S."/>
            <person name="Hirani K."/>
            <person name="Jayaseelan J.C."/>
            <person name="Lara F."/>
            <person name="Munidasa M."/>
            <person name="Palculict T."/>
            <person name="Patil S."/>
            <person name="Pu L.-L."/>
            <person name="Saada N."/>
            <person name="Tang L."/>
            <person name="Weissenberger G."/>
            <person name="Zhu Y."/>
            <person name="Hemphill L."/>
            <person name="Shang Y."/>
            <person name="Youmans B."/>
            <person name="Ayvaz T."/>
            <person name="Ross M."/>
            <person name="Santibanez J."/>
            <person name="Aqrawi P."/>
            <person name="Gross S."/>
            <person name="Joshi V."/>
            <person name="Fowler G."/>
            <person name="Nazareth L."/>
            <person name="Reid J."/>
            <person name="Worley K."/>
            <person name="Petrosino J."/>
            <person name="Highlander S."/>
            <person name="Gibbs R."/>
        </authorList>
    </citation>
    <scope>NUCLEOTIDE SEQUENCE [LARGE SCALE GENOMIC DNA]</scope>
    <source>
        <strain evidence="9 10">DSM 10105</strain>
    </source>
</reference>
<feature type="transmembrane region" description="Helical" evidence="7">
    <location>
        <begin position="153"/>
        <end position="177"/>
    </location>
</feature>
<keyword evidence="3" id="KW-1003">Cell membrane</keyword>
<dbReference type="HOGENOM" id="CLU_016047_1_1_11"/>
<evidence type="ECO:0000256" key="1">
    <source>
        <dbReference type="ARBA" id="ARBA00004651"/>
    </source>
</evidence>
<keyword evidence="4 7" id="KW-0812">Transmembrane</keyword>
<comment type="similarity">
    <text evidence="7">Belongs to the binding-protein-dependent transport system permease family.</text>
</comment>
<evidence type="ECO:0000256" key="4">
    <source>
        <dbReference type="ARBA" id="ARBA00022692"/>
    </source>
</evidence>
<feature type="transmembrane region" description="Helical" evidence="7">
    <location>
        <begin position="198"/>
        <end position="219"/>
    </location>
</feature>
<protein>
    <submittedName>
        <fullName evidence="9">ABC transporter, permease protein</fullName>
    </submittedName>
</protein>
<dbReference type="AlphaFoldDB" id="E6K1D5"/>
<dbReference type="PATRIC" id="fig|864564.6.peg.1089"/>
<feature type="transmembrane region" description="Helical" evidence="7">
    <location>
        <begin position="26"/>
        <end position="49"/>
    </location>
</feature>
<keyword evidence="10" id="KW-1185">Reference proteome</keyword>
<dbReference type="SUPFAM" id="SSF161098">
    <property type="entry name" value="MetI-like"/>
    <property type="match status" value="1"/>
</dbReference>
<accession>E6K1D5</accession>
<dbReference type="RefSeq" id="WP_006290316.1">
    <property type="nucleotide sequence ID" value="NZ_AP012333.1"/>
</dbReference>
<keyword evidence="5 7" id="KW-1133">Transmembrane helix</keyword>
<evidence type="ECO:0000256" key="3">
    <source>
        <dbReference type="ARBA" id="ARBA00022475"/>
    </source>
</evidence>
<evidence type="ECO:0000259" key="8">
    <source>
        <dbReference type="PROSITE" id="PS50928"/>
    </source>
</evidence>
<dbReference type="eggNOG" id="COG0395">
    <property type="taxonomic scope" value="Bacteria"/>
</dbReference>
<comment type="subcellular location">
    <subcellularLocation>
        <location evidence="1 7">Cell membrane</location>
        <topology evidence="1 7">Multi-pass membrane protein</topology>
    </subcellularLocation>
</comment>